<feature type="compositionally biased region" description="Basic and acidic residues" evidence="1">
    <location>
        <begin position="110"/>
        <end position="131"/>
    </location>
</feature>
<reference evidence="2" key="2">
    <citation type="journal article" date="2024" name="Plant">
        <title>Genomic evolution and insights into agronomic trait innovations of Sesamum species.</title>
        <authorList>
            <person name="Miao H."/>
            <person name="Wang L."/>
            <person name="Qu L."/>
            <person name="Liu H."/>
            <person name="Sun Y."/>
            <person name="Le M."/>
            <person name="Wang Q."/>
            <person name="Wei S."/>
            <person name="Zheng Y."/>
            <person name="Lin W."/>
            <person name="Duan Y."/>
            <person name="Cao H."/>
            <person name="Xiong S."/>
            <person name="Wang X."/>
            <person name="Wei L."/>
            <person name="Li C."/>
            <person name="Ma Q."/>
            <person name="Ju M."/>
            <person name="Zhao R."/>
            <person name="Li G."/>
            <person name="Mu C."/>
            <person name="Tian Q."/>
            <person name="Mei H."/>
            <person name="Zhang T."/>
            <person name="Gao T."/>
            <person name="Zhang H."/>
        </authorList>
    </citation>
    <scope>NUCLEOTIDE SEQUENCE</scope>
    <source>
        <strain evidence="2">KEN1</strain>
    </source>
</reference>
<proteinExistence type="predicted"/>
<name>A0AAW2VF09_9LAMI</name>
<dbReference type="EMBL" id="JACGWN010000010">
    <property type="protein sequence ID" value="KAL0427975.1"/>
    <property type="molecule type" value="Genomic_DNA"/>
</dbReference>
<evidence type="ECO:0000313" key="2">
    <source>
        <dbReference type="EMBL" id="KAL0427975.1"/>
    </source>
</evidence>
<gene>
    <name evidence="2" type="ORF">Slati_2972300</name>
</gene>
<reference evidence="2" key="1">
    <citation type="submission" date="2020-06" db="EMBL/GenBank/DDBJ databases">
        <authorList>
            <person name="Li T."/>
            <person name="Hu X."/>
            <person name="Zhang T."/>
            <person name="Song X."/>
            <person name="Zhang H."/>
            <person name="Dai N."/>
            <person name="Sheng W."/>
            <person name="Hou X."/>
            <person name="Wei L."/>
        </authorList>
    </citation>
    <scope>NUCLEOTIDE SEQUENCE</scope>
    <source>
        <strain evidence="2">KEN1</strain>
        <tissue evidence="2">Leaf</tissue>
    </source>
</reference>
<evidence type="ECO:0000256" key="1">
    <source>
        <dbReference type="SAM" id="MobiDB-lite"/>
    </source>
</evidence>
<comment type="caution">
    <text evidence="2">The sequence shown here is derived from an EMBL/GenBank/DDBJ whole genome shotgun (WGS) entry which is preliminary data.</text>
</comment>
<dbReference type="AlphaFoldDB" id="A0AAW2VF09"/>
<organism evidence="2">
    <name type="scientific">Sesamum latifolium</name>
    <dbReference type="NCBI Taxonomy" id="2727402"/>
    <lineage>
        <taxon>Eukaryota</taxon>
        <taxon>Viridiplantae</taxon>
        <taxon>Streptophyta</taxon>
        <taxon>Embryophyta</taxon>
        <taxon>Tracheophyta</taxon>
        <taxon>Spermatophyta</taxon>
        <taxon>Magnoliopsida</taxon>
        <taxon>eudicotyledons</taxon>
        <taxon>Gunneridae</taxon>
        <taxon>Pentapetalae</taxon>
        <taxon>asterids</taxon>
        <taxon>lamiids</taxon>
        <taxon>Lamiales</taxon>
        <taxon>Pedaliaceae</taxon>
        <taxon>Sesamum</taxon>
    </lineage>
</organism>
<protein>
    <submittedName>
        <fullName evidence="2">Uncharacterized protein</fullName>
    </submittedName>
</protein>
<sequence length="131" mass="14982">MQLGDVPLEAVEQLVVRVRWRSWPSKGHDLASLTLGTSPLRKTCLLKFPVVDIPSAYNVILGRPTLNAFWAIISTYHMKIKFSVVRGVEPIYYKHANAMLKSSKKRKKRKLEEAWGEKNPSKRGKDPMPRP</sequence>
<accession>A0AAW2VF09</accession>
<feature type="region of interest" description="Disordered" evidence="1">
    <location>
        <begin position="101"/>
        <end position="131"/>
    </location>
</feature>